<dbReference type="STRING" id="1129374.AJE_15844"/>
<evidence type="ECO:0000259" key="1">
    <source>
        <dbReference type="Pfam" id="PF04233"/>
    </source>
</evidence>
<dbReference type="Pfam" id="PF04233">
    <property type="entry name" value="Phage_Mu_F"/>
    <property type="match status" value="1"/>
</dbReference>
<evidence type="ECO:0000313" key="2">
    <source>
        <dbReference type="EMBL" id="EHR39608.1"/>
    </source>
</evidence>
<dbReference type="RefSeq" id="WP_008951699.1">
    <property type="nucleotide sequence ID" value="NZ_AHTH01000050.1"/>
</dbReference>
<comment type="caution">
    <text evidence="2">The sequence shown here is derived from an EMBL/GenBank/DDBJ whole genome shotgun (WGS) entry which is preliminary data.</text>
</comment>
<keyword evidence="3" id="KW-1185">Reference proteome</keyword>
<protein>
    <submittedName>
        <fullName evidence="2">Prophage MuSo1, F protein</fullName>
    </submittedName>
</protein>
<sequence length="439" mass="49315">MPTADLRLAFDMPPADAVAYFRAKGFEISDNWWEVWQRSHAKAFTVAKAMRMDVLETIRKEVDAALVNGLTPKQFVDNLAPQLQAKGWWGKQTWVDEAGTARNVQLGSAYRLRNIYRNNLQTAYMSGRYQRQLANAKDRPYWMYVAVMDGQTRPAHANLNGKAFRYNDPIWQYIYPPNGWGCRCRIRALTAKQLERMGLQLENGSSYIEEITAEAGVDTRTGEVIQVDHVRLNLPGGKTMTPDVGWAYNPGAAAFGTDQAVAKKLATVESIELKTQLVQSLNNSELRQAQFASWASKALDMRRAGNSVQALGFMQPSIQQVVATRLGRQPTALLAIGEKQLLHADSAKHIAQGKALSKPEYMQLPRMLANPEAVIWDKAHNNLLYIYPSSENSKIKIVINTGWKQKKQQPLDTVINAYKIEAYHLLESNYEVLEGTVGS</sequence>
<proteinExistence type="predicted"/>
<dbReference type="eggNOG" id="COG2369">
    <property type="taxonomic scope" value="Bacteria"/>
</dbReference>
<gene>
    <name evidence="2" type="ORF">AJE_15844</name>
</gene>
<dbReference type="PATRIC" id="fig|1129374.4.peg.3142"/>
<accession>H3ZIF8</accession>
<dbReference type="NCBIfam" id="TIGR01641">
    <property type="entry name" value="phageSPP1_gp7"/>
    <property type="match status" value="1"/>
</dbReference>
<dbReference type="Proteomes" id="UP000012046">
    <property type="component" value="Unassembled WGS sequence"/>
</dbReference>
<dbReference type="EMBL" id="AHTH01000050">
    <property type="protein sequence ID" value="EHR39608.1"/>
    <property type="molecule type" value="Genomic_DNA"/>
</dbReference>
<name>H3ZIF8_9ALTE</name>
<reference evidence="2 3" key="1">
    <citation type="journal article" date="2012" name="J. Bacteriol.">
        <title>Genome Sequence of Extracellular-Protease-Producing Alishewanella jeotgali Isolated from Traditional Korean Fermented Seafood.</title>
        <authorList>
            <person name="Jung J."/>
            <person name="Chun J."/>
            <person name="Park W."/>
        </authorList>
    </citation>
    <scope>NUCLEOTIDE SEQUENCE [LARGE SCALE GENOMIC DNA]</scope>
    <source>
        <strain evidence="2 3">KCTC 22429</strain>
    </source>
</reference>
<evidence type="ECO:0000313" key="3">
    <source>
        <dbReference type="Proteomes" id="UP000012046"/>
    </source>
</evidence>
<dbReference type="AlphaFoldDB" id="H3ZIF8"/>
<feature type="domain" description="Phage head morphogenesis" evidence="1">
    <location>
        <begin position="57"/>
        <end position="186"/>
    </location>
</feature>
<organism evidence="2 3">
    <name type="scientific">Alishewanella jeotgali KCTC 22429</name>
    <dbReference type="NCBI Taxonomy" id="1129374"/>
    <lineage>
        <taxon>Bacteria</taxon>
        <taxon>Pseudomonadati</taxon>
        <taxon>Pseudomonadota</taxon>
        <taxon>Gammaproteobacteria</taxon>
        <taxon>Alteromonadales</taxon>
        <taxon>Alteromonadaceae</taxon>
        <taxon>Alishewanella</taxon>
    </lineage>
</organism>
<dbReference type="InterPro" id="IPR006528">
    <property type="entry name" value="Phage_head_morphogenesis_dom"/>
</dbReference>